<organism evidence="2 3">
    <name type="scientific">Nonomuraea rosea</name>
    <dbReference type="NCBI Taxonomy" id="638574"/>
    <lineage>
        <taxon>Bacteria</taxon>
        <taxon>Bacillati</taxon>
        <taxon>Actinomycetota</taxon>
        <taxon>Actinomycetes</taxon>
        <taxon>Streptosporangiales</taxon>
        <taxon>Streptosporangiaceae</taxon>
        <taxon>Nonomuraea</taxon>
    </lineage>
</organism>
<proteinExistence type="predicted"/>
<gene>
    <name evidence="2" type="ORF">GCM10022419_081650</name>
</gene>
<evidence type="ECO:0000256" key="1">
    <source>
        <dbReference type="SAM" id="MobiDB-lite"/>
    </source>
</evidence>
<evidence type="ECO:0000313" key="2">
    <source>
        <dbReference type="EMBL" id="GAA3587101.1"/>
    </source>
</evidence>
<protein>
    <submittedName>
        <fullName evidence="2">Uncharacterized protein</fullName>
    </submittedName>
</protein>
<keyword evidence="3" id="KW-1185">Reference proteome</keyword>
<dbReference type="RefSeq" id="WP_345570511.1">
    <property type="nucleotide sequence ID" value="NZ_BAABDQ010000023.1"/>
</dbReference>
<feature type="compositionally biased region" description="Basic and acidic residues" evidence="1">
    <location>
        <begin position="1"/>
        <end position="13"/>
    </location>
</feature>
<reference evidence="3" key="1">
    <citation type="journal article" date="2019" name="Int. J. Syst. Evol. Microbiol.">
        <title>The Global Catalogue of Microorganisms (GCM) 10K type strain sequencing project: providing services to taxonomists for standard genome sequencing and annotation.</title>
        <authorList>
            <consortium name="The Broad Institute Genomics Platform"/>
            <consortium name="The Broad Institute Genome Sequencing Center for Infectious Disease"/>
            <person name="Wu L."/>
            <person name="Ma J."/>
        </authorList>
    </citation>
    <scope>NUCLEOTIDE SEQUENCE [LARGE SCALE GENOMIC DNA]</scope>
    <source>
        <strain evidence="3">JCM 17326</strain>
    </source>
</reference>
<name>A0ABP6YQB4_9ACTN</name>
<evidence type="ECO:0000313" key="3">
    <source>
        <dbReference type="Proteomes" id="UP001500630"/>
    </source>
</evidence>
<accession>A0ABP6YQB4</accession>
<dbReference type="Proteomes" id="UP001500630">
    <property type="component" value="Unassembled WGS sequence"/>
</dbReference>
<comment type="caution">
    <text evidence="2">The sequence shown here is derived from an EMBL/GenBank/DDBJ whole genome shotgun (WGS) entry which is preliminary data.</text>
</comment>
<sequence length="94" mass="10567">MRPIRCGDKHADEATLAESSPSRRSATLLTSLESSGLLLEREAGAYSFSHQTFQEYVAAAHIHDHPDLQPRLPAAVNDPWWRETILLWAHIAYS</sequence>
<dbReference type="EMBL" id="BAABDQ010000023">
    <property type="protein sequence ID" value="GAA3587101.1"/>
    <property type="molecule type" value="Genomic_DNA"/>
</dbReference>
<feature type="region of interest" description="Disordered" evidence="1">
    <location>
        <begin position="1"/>
        <end position="22"/>
    </location>
</feature>